<reference evidence="3 5" key="2">
    <citation type="journal article" date="2019" name="Microb. Pathog.">
        <title>Comparison of VITEK 2, MALDI-TOF MS, 16S rRNA gene sequencing, and whole-genome sequencing for identification of Roseomonas mucosa.</title>
        <authorList>
            <person name="Rudolph W.W."/>
            <person name="Gunzer F."/>
            <person name="Trauth M."/>
            <person name="Bunk B."/>
            <person name="Bigge R."/>
            <person name="Schrottner P."/>
        </authorList>
    </citation>
    <scope>NUCLEOTIDE SEQUENCE [LARGE SCALE GENOMIC DNA]</scope>
    <source>
        <strain evidence="3 5">DSM 103800</strain>
    </source>
</reference>
<protein>
    <submittedName>
        <fullName evidence="2">Flavin-nucleotide-binding protein</fullName>
    </submittedName>
    <submittedName>
        <fullName evidence="3">Pyridoxamine 5'-phosphate oxidase family protein</fullName>
    </submittedName>
</protein>
<evidence type="ECO:0000313" key="2">
    <source>
        <dbReference type="EMBL" id="APT57512.1"/>
    </source>
</evidence>
<dbReference type="InterPro" id="IPR024029">
    <property type="entry name" value="Pyridox_Oxase_FMN-dep"/>
</dbReference>
<dbReference type="InterPro" id="IPR011576">
    <property type="entry name" value="Pyridox_Oxase_N"/>
</dbReference>
<evidence type="ECO:0000313" key="5">
    <source>
        <dbReference type="Proteomes" id="UP001258945"/>
    </source>
</evidence>
<dbReference type="AlphaFoldDB" id="A0A1L7AFI0"/>
<dbReference type="SUPFAM" id="SSF50475">
    <property type="entry name" value="FMN-binding split barrel"/>
    <property type="match status" value="1"/>
</dbReference>
<sequence length="207" mass="22195">MDSLPPDPYAITTPEQLAEYYAPPGPVVLRKVSPVVDATAAAFIAHSPFCVLSTVGNRGAHGTPRGDAPGFVAVLDERTLALPDRRGNNRIDALRDVLDDPRVALLFLVPGSGETLRVAGLARLTTDPALRARLAMEGREPATVMLIEVREVFMQCRRAVARAKLWPCDARPAGTPTPGQMIAAHTGGMVEAAEVDARSPDLEKHLY</sequence>
<dbReference type="InterPro" id="IPR012349">
    <property type="entry name" value="Split_barrel_FMN-bd"/>
</dbReference>
<dbReference type="Proteomes" id="UP000185494">
    <property type="component" value="Chromosome 1"/>
</dbReference>
<dbReference type="eggNOG" id="COG3576">
    <property type="taxonomic scope" value="Bacteria"/>
</dbReference>
<dbReference type="NCBIfam" id="TIGR04025">
    <property type="entry name" value="PPOX_FMN_DR2398"/>
    <property type="match status" value="1"/>
</dbReference>
<dbReference type="PANTHER" id="PTHR42815:SF2">
    <property type="entry name" value="FAD-BINDING, PUTATIVE (AFU_ORTHOLOGUE AFUA_6G07600)-RELATED"/>
    <property type="match status" value="1"/>
</dbReference>
<dbReference type="EMBL" id="JAVVDO010000033">
    <property type="protein sequence ID" value="MDT8332665.1"/>
    <property type="molecule type" value="Genomic_DNA"/>
</dbReference>
<organism evidence="2 4">
    <name type="scientific">Roseomonas gilardii</name>
    <dbReference type="NCBI Taxonomy" id="257708"/>
    <lineage>
        <taxon>Bacteria</taxon>
        <taxon>Pseudomonadati</taxon>
        <taxon>Pseudomonadota</taxon>
        <taxon>Alphaproteobacteria</taxon>
        <taxon>Acetobacterales</taxon>
        <taxon>Roseomonadaceae</taxon>
        <taxon>Roseomonas</taxon>
    </lineage>
</organism>
<dbReference type="Gene3D" id="2.30.110.10">
    <property type="entry name" value="Electron Transport, Fmn-binding Protein, Chain A"/>
    <property type="match status" value="1"/>
</dbReference>
<dbReference type="KEGG" id="rgi:RGI145_10790"/>
<reference evidence="2 4" key="1">
    <citation type="submission" date="2016-05" db="EMBL/GenBank/DDBJ databases">
        <title>Complete Genome and Methylome Analysis of Psychrotrophic Bacterial Isolates from Antarctic Lake Untersee.</title>
        <authorList>
            <person name="Fomenkov A."/>
            <person name="Akimov V.N."/>
            <person name="Vasilyeva L.V."/>
            <person name="Andersen D."/>
            <person name="Vincze T."/>
            <person name="Roberts R.J."/>
        </authorList>
    </citation>
    <scope>NUCLEOTIDE SEQUENCE [LARGE SCALE GENOMIC DNA]</scope>
    <source>
        <strain evidence="2 4">U14-5</strain>
    </source>
</reference>
<dbReference type="Pfam" id="PF01243">
    <property type="entry name" value="PNPOx_N"/>
    <property type="match status" value="1"/>
</dbReference>
<evidence type="ECO:0000313" key="3">
    <source>
        <dbReference type="EMBL" id="MDT8332665.1"/>
    </source>
</evidence>
<feature type="domain" description="Pyridoxamine 5'-phosphate oxidase N-terminal" evidence="1">
    <location>
        <begin position="38"/>
        <end position="156"/>
    </location>
</feature>
<reference evidence="3" key="3">
    <citation type="submission" date="2023-09" db="EMBL/GenBank/DDBJ databases">
        <authorList>
            <person name="Schober I."/>
            <person name="Bunk B."/>
        </authorList>
    </citation>
    <scope>NUCLEOTIDE SEQUENCE</scope>
    <source>
        <strain evidence="3">DSM 103800</strain>
    </source>
</reference>
<keyword evidence="5" id="KW-1185">Reference proteome</keyword>
<name>A0A1L7AFI0_9PROT</name>
<dbReference type="PANTHER" id="PTHR42815">
    <property type="entry name" value="FAD-BINDING, PUTATIVE (AFU_ORTHOLOGUE AFUA_6G07600)-RELATED"/>
    <property type="match status" value="1"/>
</dbReference>
<dbReference type="EMBL" id="CP015583">
    <property type="protein sequence ID" value="APT57512.1"/>
    <property type="molecule type" value="Genomic_DNA"/>
</dbReference>
<gene>
    <name evidence="2" type="ORF">RGI145_10790</name>
    <name evidence="3" type="ORF">RQ831_16525</name>
</gene>
<accession>A0A1L7AFI0</accession>
<dbReference type="Proteomes" id="UP001258945">
    <property type="component" value="Unassembled WGS sequence"/>
</dbReference>
<dbReference type="STRING" id="257708.RGI145_10790"/>
<evidence type="ECO:0000313" key="4">
    <source>
        <dbReference type="Proteomes" id="UP000185494"/>
    </source>
</evidence>
<proteinExistence type="predicted"/>
<dbReference type="RefSeq" id="WP_075798346.1">
    <property type="nucleotide sequence ID" value="NZ_CP015583.1"/>
</dbReference>
<evidence type="ECO:0000259" key="1">
    <source>
        <dbReference type="Pfam" id="PF01243"/>
    </source>
</evidence>